<dbReference type="EMBL" id="BPRB01000079">
    <property type="protein sequence ID" value="GJE59459.1"/>
    <property type="molecule type" value="Genomic_DNA"/>
</dbReference>
<name>A0ABQ4TW07_9HYPH</name>
<dbReference type="Proteomes" id="UP001055057">
    <property type="component" value="Unassembled WGS sequence"/>
</dbReference>
<sequence length="90" mass="9964">MSRTPNRAVGRPLRRSGRIRLDDRRETRFLRNETIEDRAQGHRTIGDDDGVGQAPQPRPITASICPWGSSVGRNTVPGFSRPNGVRSIGT</sequence>
<evidence type="ECO:0000256" key="1">
    <source>
        <dbReference type="SAM" id="MobiDB-lite"/>
    </source>
</evidence>
<gene>
    <name evidence="2" type="ORF">MPOCJGCO_1552</name>
</gene>
<reference evidence="2" key="2">
    <citation type="submission" date="2021-08" db="EMBL/GenBank/DDBJ databases">
        <authorList>
            <person name="Tani A."/>
            <person name="Ola A."/>
            <person name="Ogura Y."/>
            <person name="Katsura K."/>
            <person name="Hayashi T."/>
        </authorList>
    </citation>
    <scope>NUCLEOTIDE SEQUENCE</scope>
    <source>
        <strain evidence="2">DSM 23632</strain>
    </source>
</reference>
<organism evidence="2 3">
    <name type="scientific">Methylobacterium trifolii</name>
    <dbReference type="NCBI Taxonomy" id="1003092"/>
    <lineage>
        <taxon>Bacteria</taxon>
        <taxon>Pseudomonadati</taxon>
        <taxon>Pseudomonadota</taxon>
        <taxon>Alphaproteobacteria</taxon>
        <taxon>Hyphomicrobiales</taxon>
        <taxon>Methylobacteriaceae</taxon>
        <taxon>Methylobacterium</taxon>
    </lineage>
</organism>
<feature type="region of interest" description="Disordered" evidence="1">
    <location>
        <begin position="1"/>
        <end position="20"/>
    </location>
</feature>
<evidence type="ECO:0000313" key="3">
    <source>
        <dbReference type="Proteomes" id="UP001055057"/>
    </source>
</evidence>
<feature type="region of interest" description="Disordered" evidence="1">
    <location>
        <begin position="33"/>
        <end position="90"/>
    </location>
</feature>
<comment type="caution">
    <text evidence="2">The sequence shown here is derived from an EMBL/GenBank/DDBJ whole genome shotgun (WGS) entry which is preliminary data.</text>
</comment>
<protein>
    <submittedName>
        <fullName evidence="2">Uncharacterized protein</fullName>
    </submittedName>
</protein>
<proteinExistence type="predicted"/>
<accession>A0ABQ4TW07</accession>
<evidence type="ECO:0000313" key="2">
    <source>
        <dbReference type="EMBL" id="GJE59459.1"/>
    </source>
</evidence>
<feature type="compositionally biased region" description="Basic and acidic residues" evidence="1">
    <location>
        <begin position="33"/>
        <end position="46"/>
    </location>
</feature>
<keyword evidence="3" id="KW-1185">Reference proteome</keyword>
<reference evidence="2" key="1">
    <citation type="journal article" date="2021" name="Front. Microbiol.">
        <title>Comprehensive Comparative Genomics and Phenotyping of Methylobacterium Species.</title>
        <authorList>
            <person name="Alessa O."/>
            <person name="Ogura Y."/>
            <person name="Fujitani Y."/>
            <person name="Takami H."/>
            <person name="Hayashi T."/>
            <person name="Sahin N."/>
            <person name="Tani A."/>
        </authorList>
    </citation>
    <scope>NUCLEOTIDE SEQUENCE</scope>
    <source>
        <strain evidence="2">DSM 23632</strain>
    </source>
</reference>